<dbReference type="GO" id="GO:0003700">
    <property type="term" value="F:DNA-binding transcription factor activity"/>
    <property type="evidence" value="ECO:0007669"/>
    <property type="project" value="InterPro"/>
</dbReference>
<sequence>MPGVDMAGFSYRGDGPLAMRAIPHPAVAVAVESGGRAFDVHAAGRRWSGSMAVGLLPGAVDVHVQSAECVQIRLSPLVVPAVLGVPSAELTGTVVALDDLWGRDAERIRERLHHARTWPERFALIHTTLSRRLRADRVIDPEVAFAWRRIVATRGRVRVGDLAARTGWSRQRLWSRFAAQIGPTPKGAAMLVRFDHAIHRLAGGHAPARVAADGGYADQSHLHRDVRAFTAAPPTASVDEPWLAVDDTAWPAHSGAA</sequence>
<comment type="caution">
    <text evidence="5">The sequence shown here is derived from an EMBL/GenBank/DDBJ whole genome shotgun (WGS) entry which is preliminary data.</text>
</comment>
<evidence type="ECO:0000313" key="6">
    <source>
        <dbReference type="Proteomes" id="UP000619788"/>
    </source>
</evidence>
<dbReference type="PROSITE" id="PS01124">
    <property type="entry name" value="HTH_ARAC_FAMILY_2"/>
    <property type="match status" value="1"/>
</dbReference>
<feature type="domain" description="HTH araC/xylS-type" evidence="4">
    <location>
        <begin position="142"/>
        <end position="240"/>
    </location>
</feature>
<dbReference type="Pfam" id="PF12833">
    <property type="entry name" value="HTH_18"/>
    <property type="match status" value="1"/>
</dbReference>
<dbReference type="Proteomes" id="UP000619788">
    <property type="component" value="Unassembled WGS sequence"/>
</dbReference>
<dbReference type="InterPro" id="IPR018060">
    <property type="entry name" value="HTH_AraC"/>
</dbReference>
<protein>
    <submittedName>
        <fullName evidence="5">AraC family transcriptional regulator</fullName>
    </submittedName>
</protein>
<dbReference type="EMBL" id="BOOJ01000040">
    <property type="protein sequence ID" value="GIH94282.1"/>
    <property type="molecule type" value="Genomic_DNA"/>
</dbReference>
<gene>
    <name evidence="5" type="ORF">Psi01_49120</name>
</gene>
<reference evidence="5 6" key="1">
    <citation type="submission" date="2021-01" db="EMBL/GenBank/DDBJ databases">
        <title>Whole genome shotgun sequence of Planobispora siamensis NBRC 107568.</title>
        <authorList>
            <person name="Komaki H."/>
            <person name="Tamura T."/>
        </authorList>
    </citation>
    <scope>NUCLEOTIDE SEQUENCE [LARGE SCALE GENOMIC DNA]</scope>
    <source>
        <strain evidence="5 6">NBRC 107568</strain>
    </source>
</reference>
<evidence type="ECO:0000256" key="3">
    <source>
        <dbReference type="ARBA" id="ARBA00023163"/>
    </source>
</evidence>
<evidence type="ECO:0000256" key="2">
    <source>
        <dbReference type="ARBA" id="ARBA00023125"/>
    </source>
</evidence>
<proteinExistence type="predicted"/>
<evidence type="ECO:0000313" key="5">
    <source>
        <dbReference type="EMBL" id="GIH94282.1"/>
    </source>
</evidence>
<dbReference type="InterPro" id="IPR050204">
    <property type="entry name" value="AraC_XylS_family_regulators"/>
</dbReference>
<keyword evidence="6" id="KW-1185">Reference proteome</keyword>
<name>A0A8J3SH79_9ACTN</name>
<evidence type="ECO:0000256" key="1">
    <source>
        <dbReference type="ARBA" id="ARBA00023015"/>
    </source>
</evidence>
<dbReference type="PANTHER" id="PTHR46796:SF15">
    <property type="entry name" value="BLL1074 PROTEIN"/>
    <property type="match status" value="1"/>
</dbReference>
<dbReference type="AlphaFoldDB" id="A0A8J3SH79"/>
<evidence type="ECO:0000259" key="4">
    <source>
        <dbReference type="PROSITE" id="PS01124"/>
    </source>
</evidence>
<keyword evidence="1" id="KW-0805">Transcription regulation</keyword>
<dbReference type="PANTHER" id="PTHR46796">
    <property type="entry name" value="HTH-TYPE TRANSCRIPTIONAL ACTIVATOR RHAS-RELATED"/>
    <property type="match status" value="1"/>
</dbReference>
<organism evidence="5 6">
    <name type="scientific">Planobispora siamensis</name>
    <dbReference type="NCBI Taxonomy" id="936338"/>
    <lineage>
        <taxon>Bacteria</taxon>
        <taxon>Bacillati</taxon>
        <taxon>Actinomycetota</taxon>
        <taxon>Actinomycetes</taxon>
        <taxon>Streptosporangiales</taxon>
        <taxon>Streptosporangiaceae</taxon>
        <taxon>Planobispora</taxon>
    </lineage>
</organism>
<dbReference type="SMART" id="SM00342">
    <property type="entry name" value="HTH_ARAC"/>
    <property type="match status" value="1"/>
</dbReference>
<keyword evidence="3" id="KW-0804">Transcription</keyword>
<keyword evidence="2" id="KW-0238">DNA-binding</keyword>
<dbReference type="Gene3D" id="1.10.10.60">
    <property type="entry name" value="Homeodomain-like"/>
    <property type="match status" value="1"/>
</dbReference>
<accession>A0A8J3SH79</accession>
<dbReference type="GO" id="GO:0043565">
    <property type="term" value="F:sequence-specific DNA binding"/>
    <property type="evidence" value="ECO:0007669"/>
    <property type="project" value="InterPro"/>
</dbReference>